<protein>
    <submittedName>
        <fullName evidence="7">Nitroreductase</fullName>
    </submittedName>
</protein>
<dbReference type="EMBL" id="AZGC01000039">
    <property type="protein sequence ID" value="KRL93991.1"/>
    <property type="molecule type" value="Genomic_DNA"/>
</dbReference>
<evidence type="ECO:0000259" key="6">
    <source>
        <dbReference type="Pfam" id="PF00881"/>
    </source>
</evidence>
<dbReference type="Gene3D" id="3.40.109.10">
    <property type="entry name" value="NADH Oxidase"/>
    <property type="match status" value="1"/>
</dbReference>
<dbReference type="PANTHER" id="PTHR43425:SF2">
    <property type="entry name" value="OXYGEN-INSENSITIVE NADPH NITROREDUCTASE"/>
    <property type="match status" value="1"/>
</dbReference>
<name>A0A0R1ULB4_9LACO</name>
<evidence type="ECO:0000256" key="1">
    <source>
        <dbReference type="ARBA" id="ARBA00008366"/>
    </source>
</evidence>
<dbReference type="Proteomes" id="UP000051084">
    <property type="component" value="Unassembled WGS sequence"/>
</dbReference>
<keyword evidence="4 5" id="KW-0560">Oxidoreductase</keyword>
<gene>
    <name evidence="7" type="ORF">FC21_GL001463</name>
</gene>
<dbReference type="STRING" id="417373.GCA_001570685_00553"/>
<feature type="domain" description="Nitroreductase" evidence="6">
    <location>
        <begin position="10"/>
        <end position="162"/>
    </location>
</feature>
<keyword evidence="3 5" id="KW-0288">FMN</keyword>
<dbReference type="GO" id="GO:0016491">
    <property type="term" value="F:oxidoreductase activity"/>
    <property type="evidence" value="ECO:0007669"/>
    <property type="project" value="UniProtKB-UniRule"/>
</dbReference>
<dbReference type="PIRSF" id="PIRSF005426">
    <property type="entry name" value="Frp"/>
    <property type="match status" value="1"/>
</dbReference>
<sequence>MNETIQTQLNHRSIRAFKDQALTPEQLNTLYDVARHTSTSMFLQQMTILHLTDPVKRAAVREIGGQPYIGANGDLLIFVADLHRNQLIRHRAGNDDGRLHTLDVFLQAYEDATLAVQNVLTATESMGLGGVILGSINDDPKALIKALNLPPMTFPVLGLQIGVPDQSPQLKPRLPKEWMAFENDYPTDLDWDVMASYDQVVNTYYDLRNANQRIDTFTDQINGAKIATQPLLRDEIIEVLHAQGLALDLELQ</sequence>
<dbReference type="CDD" id="cd02146">
    <property type="entry name" value="NfsA-like"/>
    <property type="match status" value="1"/>
</dbReference>
<evidence type="ECO:0000313" key="7">
    <source>
        <dbReference type="EMBL" id="KRL93991.1"/>
    </source>
</evidence>
<evidence type="ECO:0000256" key="3">
    <source>
        <dbReference type="ARBA" id="ARBA00022643"/>
    </source>
</evidence>
<evidence type="ECO:0000256" key="5">
    <source>
        <dbReference type="PIRNR" id="PIRNR005426"/>
    </source>
</evidence>
<comment type="similarity">
    <text evidence="1 5">Belongs to the flavin oxidoreductase frp family.</text>
</comment>
<dbReference type="SUPFAM" id="SSF55469">
    <property type="entry name" value="FMN-dependent nitroreductase-like"/>
    <property type="match status" value="1"/>
</dbReference>
<dbReference type="InterPro" id="IPR000415">
    <property type="entry name" value="Nitroreductase-like"/>
</dbReference>
<dbReference type="PATRIC" id="fig|1423742.4.peg.1516"/>
<evidence type="ECO:0000256" key="4">
    <source>
        <dbReference type="ARBA" id="ARBA00023002"/>
    </source>
</evidence>
<dbReference type="PANTHER" id="PTHR43425">
    <property type="entry name" value="OXYGEN-INSENSITIVE NADPH NITROREDUCTASE"/>
    <property type="match status" value="1"/>
</dbReference>
<organism evidence="7 8">
    <name type="scientific">Limosilactobacillus equigenerosi DSM 18793 = JCM 14505</name>
    <dbReference type="NCBI Taxonomy" id="1423742"/>
    <lineage>
        <taxon>Bacteria</taxon>
        <taxon>Bacillati</taxon>
        <taxon>Bacillota</taxon>
        <taxon>Bacilli</taxon>
        <taxon>Lactobacillales</taxon>
        <taxon>Lactobacillaceae</taxon>
        <taxon>Limosilactobacillus</taxon>
    </lineage>
</organism>
<dbReference type="AlphaFoldDB" id="A0A0R1ULB4"/>
<proteinExistence type="inferred from homology"/>
<evidence type="ECO:0000256" key="2">
    <source>
        <dbReference type="ARBA" id="ARBA00022630"/>
    </source>
</evidence>
<dbReference type="RefSeq" id="WP_054652834.1">
    <property type="nucleotide sequence ID" value="NZ_AZGC01000039.1"/>
</dbReference>
<dbReference type="InterPro" id="IPR016446">
    <property type="entry name" value="Flavin_OxRdtase_Frp"/>
</dbReference>
<dbReference type="OrthoDB" id="9775805at2"/>
<reference evidence="7 8" key="1">
    <citation type="journal article" date="2015" name="Genome Announc.">
        <title>Expanding the biotechnology potential of lactobacilli through comparative genomics of 213 strains and associated genera.</title>
        <authorList>
            <person name="Sun Z."/>
            <person name="Harris H.M."/>
            <person name="McCann A."/>
            <person name="Guo C."/>
            <person name="Argimon S."/>
            <person name="Zhang W."/>
            <person name="Yang X."/>
            <person name="Jeffery I.B."/>
            <person name="Cooney J.C."/>
            <person name="Kagawa T.F."/>
            <person name="Liu W."/>
            <person name="Song Y."/>
            <person name="Salvetti E."/>
            <person name="Wrobel A."/>
            <person name="Rasinkangas P."/>
            <person name="Parkhill J."/>
            <person name="Rea M.C."/>
            <person name="O'Sullivan O."/>
            <person name="Ritari J."/>
            <person name="Douillard F.P."/>
            <person name="Paul Ross R."/>
            <person name="Yang R."/>
            <person name="Briner A.E."/>
            <person name="Felis G.E."/>
            <person name="de Vos W.M."/>
            <person name="Barrangou R."/>
            <person name="Klaenhammer T.R."/>
            <person name="Caufield P.W."/>
            <person name="Cui Y."/>
            <person name="Zhang H."/>
            <person name="O'Toole P.W."/>
        </authorList>
    </citation>
    <scope>NUCLEOTIDE SEQUENCE [LARGE SCALE GENOMIC DNA]</scope>
    <source>
        <strain evidence="7 8">DSM 18793</strain>
    </source>
</reference>
<evidence type="ECO:0000313" key="8">
    <source>
        <dbReference type="Proteomes" id="UP000051084"/>
    </source>
</evidence>
<dbReference type="Pfam" id="PF00881">
    <property type="entry name" value="Nitroreductase"/>
    <property type="match status" value="1"/>
</dbReference>
<dbReference type="InterPro" id="IPR029479">
    <property type="entry name" value="Nitroreductase"/>
</dbReference>
<accession>A0A0R1ULB4</accession>
<keyword evidence="5" id="KW-0521">NADP</keyword>
<comment type="caution">
    <text evidence="7">The sequence shown here is derived from an EMBL/GenBank/DDBJ whole genome shotgun (WGS) entry which is preliminary data.</text>
</comment>
<keyword evidence="2 5" id="KW-0285">Flavoprotein</keyword>
<keyword evidence="8" id="KW-1185">Reference proteome</keyword>